<dbReference type="PANTHER" id="PTHR33542:SF3">
    <property type="entry name" value="SIROHYDROCHLORIN FERROCHELATASE, CHLOROPLASTIC"/>
    <property type="match status" value="1"/>
</dbReference>
<protein>
    <recommendedName>
        <fullName evidence="4">Cobalamin biosynthesis protein CbiX</fullName>
    </recommendedName>
</protein>
<dbReference type="GO" id="GO:0016829">
    <property type="term" value="F:lyase activity"/>
    <property type="evidence" value="ECO:0007669"/>
    <property type="project" value="UniProtKB-KW"/>
</dbReference>
<proteinExistence type="predicted"/>
<dbReference type="EMBL" id="CACVAP010000044">
    <property type="protein sequence ID" value="CAA6804505.1"/>
    <property type="molecule type" value="Genomic_DNA"/>
</dbReference>
<organism evidence="3">
    <name type="scientific">uncultured Sulfurovum sp</name>
    <dbReference type="NCBI Taxonomy" id="269237"/>
    <lineage>
        <taxon>Bacteria</taxon>
        <taxon>Pseudomonadati</taxon>
        <taxon>Campylobacterota</taxon>
        <taxon>Epsilonproteobacteria</taxon>
        <taxon>Campylobacterales</taxon>
        <taxon>Sulfurovaceae</taxon>
        <taxon>Sulfurovum</taxon>
        <taxon>environmental samples</taxon>
    </lineage>
</organism>
<dbReference type="CDD" id="cd03416">
    <property type="entry name" value="CbiX_SirB_N"/>
    <property type="match status" value="1"/>
</dbReference>
<evidence type="ECO:0000256" key="2">
    <source>
        <dbReference type="ARBA" id="ARBA00023239"/>
    </source>
</evidence>
<dbReference type="Pfam" id="PF01903">
    <property type="entry name" value="CbiX"/>
    <property type="match status" value="1"/>
</dbReference>
<sequence length="118" mass="13483">MKSLIIISHGSKKEASNKEVIEIVNQVKNSSTVYENIQPAFLEFATPTIQESIEKCIQAGTHEINIYPYFLNSGKHVTKDIPETIEKLKVEYPTLIFNLLEHFGKSKRINEIISEHIL</sequence>
<dbReference type="InterPro" id="IPR002762">
    <property type="entry name" value="CbiX-like"/>
</dbReference>
<dbReference type="Gene3D" id="3.40.50.1400">
    <property type="match status" value="1"/>
</dbReference>
<name>A0A6S6SNF7_9BACT</name>
<evidence type="ECO:0008006" key="4">
    <source>
        <dbReference type="Google" id="ProtNLM"/>
    </source>
</evidence>
<dbReference type="AlphaFoldDB" id="A0A6S6SNF7"/>
<keyword evidence="2" id="KW-0456">Lyase</keyword>
<dbReference type="PANTHER" id="PTHR33542">
    <property type="entry name" value="SIROHYDROCHLORIN FERROCHELATASE, CHLOROPLASTIC"/>
    <property type="match status" value="1"/>
</dbReference>
<evidence type="ECO:0000256" key="1">
    <source>
        <dbReference type="ARBA" id="ARBA00022723"/>
    </source>
</evidence>
<keyword evidence="1" id="KW-0479">Metal-binding</keyword>
<evidence type="ECO:0000313" key="3">
    <source>
        <dbReference type="EMBL" id="CAA6804505.1"/>
    </source>
</evidence>
<reference evidence="3" key="1">
    <citation type="submission" date="2020-01" db="EMBL/GenBank/DDBJ databases">
        <authorList>
            <person name="Meier V. D."/>
            <person name="Meier V D."/>
        </authorList>
    </citation>
    <scope>NUCLEOTIDE SEQUENCE</scope>
    <source>
        <strain evidence="3">HLG_WM_MAG_06</strain>
    </source>
</reference>
<dbReference type="GO" id="GO:0046872">
    <property type="term" value="F:metal ion binding"/>
    <property type="evidence" value="ECO:0007669"/>
    <property type="project" value="UniProtKB-KW"/>
</dbReference>
<dbReference type="SUPFAM" id="SSF53800">
    <property type="entry name" value="Chelatase"/>
    <property type="match status" value="1"/>
</dbReference>
<gene>
    <name evidence="3" type="ORF">HELGO_WM37028</name>
</gene>
<dbReference type="InterPro" id="IPR050963">
    <property type="entry name" value="Sirohydro_Cobaltochel/CbiX"/>
</dbReference>
<accession>A0A6S6SNF7</accession>